<feature type="domain" description="Thioredoxin" evidence="2">
    <location>
        <begin position="32"/>
        <end position="166"/>
    </location>
</feature>
<dbReference type="AlphaFoldDB" id="A0A382FMU4"/>
<keyword evidence="1" id="KW-0472">Membrane</keyword>
<dbReference type="InterPro" id="IPR013766">
    <property type="entry name" value="Thioredoxin_domain"/>
</dbReference>
<feature type="transmembrane region" description="Helical" evidence="1">
    <location>
        <begin position="6"/>
        <end position="26"/>
    </location>
</feature>
<evidence type="ECO:0000256" key="1">
    <source>
        <dbReference type="SAM" id="Phobius"/>
    </source>
</evidence>
<protein>
    <recommendedName>
        <fullName evidence="2">Thioredoxin domain-containing protein</fullName>
    </recommendedName>
</protein>
<dbReference type="Gene3D" id="3.40.30.10">
    <property type="entry name" value="Glutaredoxin"/>
    <property type="match status" value="1"/>
</dbReference>
<reference evidence="3" key="1">
    <citation type="submission" date="2018-05" db="EMBL/GenBank/DDBJ databases">
        <authorList>
            <person name="Lanie J.A."/>
            <person name="Ng W.-L."/>
            <person name="Kazmierczak K.M."/>
            <person name="Andrzejewski T.M."/>
            <person name="Davidsen T.M."/>
            <person name="Wayne K.J."/>
            <person name="Tettelin H."/>
            <person name="Glass J.I."/>
            <person name="Rusch D."/>
            <person name="Podicherti R."/>
            <person name="Tsui H.-C.T."/>
            <person name="Winkler M.E."/>
        </authorList>
    </citation>
    <scope>NUCLEOTIDE SEQUENCE</scope>
</reference>
<name>A0A382FMU4_9ZZZZ</name>
<dbReference type="PANTHER" id="PTHR42852">
    <property type="entry name" value="THIOL:DISULFIDE INTERCHANGE PROTEIN DSBE"/>
    <property type="match status" value="1"/>
</dbReference>
<dbReference type="InterPro" id="IPR036249">
    <property type="entry name" value="Thioredoxin-like_sf"/>
</dbReference>
<dbReference type="GO" id="GO:0016209">
    <property type="term" value="F:antioxidant activity"/>
    <property type="evidence" value="ECO:0007669"/>
    <property type="project" value="InterPro"/>
</dbReference>
<proteinExistence type="predicted"/>
<keyword evidence="1" id="KW-1133">Transmembrane helix</keyword>
<keyword evidence="1" id="KW-0812">Transmembrane</keyword>
<dbReference type="PANTHER" id="PTHR42852:SF17">
    <property type="entry name" value="THIOREDOXIN-LIKE PROTEIN HI_1115"/>
    <property type="match status" value="1"/>
</dbReference>
<evidence type="ECO:0000259" key="2">
    <source>
        <dbReference type="PROSITE" id="PS51352"/>
    </source>
</evidence>
<dbReference type="InterPro" id="IPR050553">
    <property type="entry name" value="Thioredoxin_ResA/DsbE_sf"/>
</dbReference>
<evidence type="ECO:0000313" key="3">
    <source>
        <dbReference type="EMBL" id="SVB63674.1"/>
    </source>
</evidence>
<sequence>MYFGNWKGWLIKGLAILTIFLAVTAWQGRNLISKQTPAPSFRLPALSGPTVALEDLRGRRVLLYFFAPWCKVCDLSISNLNWVRKLWDEESVSIFAVALSYKELQSVEAFLERNALSVPVLLGTRELLNSYRISAFPTVYVLNESGNIDGSAVGYSSTLGLLWRTL</sequence>
<dbReference type="EMBL" id="UINC01050566">
    <property type="protein sequence ID" value="SVB63674.1"/>
    <property type="molecule type" value="Genomic_DNA"/>
</dbReference>
<dbReference type="Pfam" id="PF00578">
    <property type="entry name" value="AhpC-TSA"/>
    <property type="match status" value="1"/>
</dbReference>
<accession>A0A382FMU4</accession>
<dbReference type="SUPFAM" id="SSF52833">
    <property type="entry name" value="Thioredoxin-like"/>
    <property type="match status" value="1"/>
</dbReference>
<dbReference type="CDD" id="cd02966">
    <property type="entry name" value="TlpA_like_family"/>
    <property type="match status" value="1"/>
</dbReference>
<organism evidence="3">
    <name type="scientific">marine metagenome</name>
    <dbReference type="NCBI Taxonomy" id="408172"/>
    <lineage>
        <taxon>unclassified sequences</taxon>
        <taxon>metagenomes</taxon>
        <taxon>ecological metagenomes</taxon>
    </lineage>
</organism>
<gene>
    <name evidence="3" type="ORF">METZ01_LOCUS216528</name>
</gene>
<dbReference type="GO" id="GO:0016491">
    <property type="term" value="F:oxidoreductase activity"/>
    <property type="evidence" value="ECO:0007669"/>
    <property type="project" value="InterPro"/>
</dbReference>
<dbReference type="PROSITE" id="PS51352">
    <property type="entry name" value="THIOREDOXIN_2"/>
    <property type="match status" value="1"/>
</dbReference>
<dbReference type="InterPro" id="IPR000866">
    <property type="entry name" value="AhpC/TSA"/>
</dbReference>